<dbReference type="GO" id="GO:0043200">
    <property type="term" value="P:response to amino acid"/>
    <property type="evidence" value="ECO:0007669"/>
    <property type="project" value="TreeGrafter"/>
</dbReference>
<dbReference type="PRINTS" id="PR00033">
    <property type="entry name" value="HTHASNC"/>
</dbReference>
<dbReference type="InterPro" id="IPR019888">
    <property type="entry name" value="Tscrpt_reg_AsnC-like"/>
</dbReference>
<dbReference type="Gene3D" id="1.10.10.10">
    <property type="entry name" value="Winged helix-like DNA-binding domain superfamily/Winged helix DNA-binding domain"/>
    <property type="match status" value="1"/>
</dbReference>
<dbReference type="AlphaFoldDB" id="A0A7D5RAP4"/>
<dbReference type="Pfam" id="PF13404">
    <property type="entry name" value="HTH_AsnC-type"/>
    <property type="match status" value="1"/>
</dbReference>
<dbReference type="SMART" id="SM00344">
    <property type="entry name" value="HTH_ASNC"/>
    <property type="match status" value="1"/>
</dbReference>
<dbReference type="InterPro" id="IPR036390">
    <property type="entry name" value="WH_DNA-bd_sf"/>
</dbReference>
<keyword evidence="3" id="KW-0804">Transcription</keyword>
<keyword evidence="6" id="KW-1185">Reference proteome</keyword>
<dbReference type="PROSITE" id="PS50956">
    <property type="entry name" value="HTH_ASNC_2"/>
    <property type="match status" value="1"/>
</dbReference>
<dbReference type="GO" id="GO:0043565">
    <property type="term" value="F:sequence-specific DNA binding"/>
    <property type="evidence" value="ECO:0007669"/>
    <property type="project" value="InterPro"/>
</dbReference>
<name>A0A7D5RAP4_9ARCH</name>
<accession>A0A7D5RAP4</accession>
<keyword evidence="1" id="KW-0805">Transcription regulation</keyword>
<protein>
    <submittedName>
        <fullName evidence="5">AsnC family transcriptional regulator</fullName>
    </submittedName>
</protein>
<dbReference type="RefSeq" id="WP_179372416.1">
    <property type="nucleotide sequence ID" value="NZ_CP026995.1"/>
</dbReference>
<sequence>MSFPLDETDIAILEALIEDGRKSFRQIAREIKISTPTVQIRYDRLFSMGIIKSISPILDMKKLGANADLSKSKMKPHEKTIKKLNSDLHVKIKCDYCDRKISEKPSILKVANIQRFFCCPSCRILFQDKYQRRIKALLNSQK</sequence>
<gene>
    <name evidence="5" type="ORF">C5F50_04070</name>
</gene>
<dbReference type="GeneID" id="56067218"/>
<evidence type="ECO:0000256" key="2">
    <source>
        <dbReference type="ARBA" id="ARBA00023125"/>
    </source>
</evidence>
<dbReference type="PANTHER" id="PTHR30154:SF34">
    <property type="entry name" value="TRANSCRIPTIONAL REGULATOR AZLB"/>
    <property type="match status" value="1"/>
</dbReference>
<dbReference type="SUPFAM" id="SSF46785">
    <property type="entry name" value="Winged helix' DNA-binding domain"/>
    <property type="match status" value="1"/>
</dbReference>
<dbReference type="Pfam" id="PF24273">
    <property type="entry name" value="TRASH_HVO_1752_C"/>
    <property type="match status" value="1"/>
</dbReference>
<dbReference type="EMBL" id="CP026995">
    <property type="protein sequence ID" value="QLH06342.1"/>
    <property type="molecule type" value="Genomic_DNA"/>
</dbReference>
<dbReference type="Proteomes" id="UP000509478">
    <property type="component" value="Chromosome"/>
</dbReference>
<feature type="domain" description="HTH asnC-type" evidence="4">
    <location>
        <begin position="5"/>
        <end position="66"/>
    </location>
</feature>
<dbReference type="InterPro" id="IPR036388">
    <property type="entry name" value="WH-like_DNA-bd_sf"/>
</dbReference>
<organism evidence="5 6">
    <name type="scientific">Nitrosopumilus ureiphilus</name>
    <dbReference type="NCBI Taxonomy" id="1470067"/>
    <lineage>
        <taxon>Archaea</taxon>
        <taxon>Nitrososphaerota</taxon>
        <taxon>Nitrososphaeria</taxon>
        <taxon>Nitrosopumilales</taxon>
        <taxon>Nitrosopumilaceae</taxon>
        <taxon>Nitrosopumilus</taxon>
    </lineage>
</organism>
<dbReference type="GO" id="GO:0005829">
    <property type="term" value="C:cytosol"/>
    <property type="evidence" value="ECO:0007669"/>
    <property type="project" value="TreeGrafter"/>
</dbReference>
<evidence type="ECO:0000256" key="3">
    <source>
        <dbReference type="ARBA" id="ARBA00023163"/>
    </source>
</evidence>
<dbReference type="InterPro" id="IPR056526">
    <property type="entry name" value="TRASH_HVO_1752"/>
</dbReference>
<dbReference type="KEGG" id="nue:C5F50_04070"/>
<keyword evidence="2" id="KW-0238">DNA-binding</keyword>
<dbReference type="PANTHER" id="PTHR30154">
    <property type="entry name" value="LEUCINE-RESPONSIVE REGULATORY PROTEIN"/>
    <property type="match status" value="1"/>
</dbReference>
<evidence type="ECO:0000313" key="5">
    <source>
        <dbReference type="EMBL" id="QLH06342.1"/>
    </source>
</evidence>
<evidence type="ECO:0000256" key="1">
    <source>
        <dbReference type="ARBA" id="ARBA00023015"/>
    </source>
</evidence>
<reference evidence="5 6" key="1">
    <citation type="submission" date="2018-02" db="EMBL/GenBank/DDBJ databases">
        <title>Complete genome of Nitrosopumilus ureaphilus PS0.</title>
        <authorList>
            <person name="Qin W."/>
            <person name="Zheng Y."/>
            <person name="Stahl D.A."/>
        </authorList>
    </citation>
    <scope>NUCLEOTIDE SEQUENCE [LARGE SCALE GENOMIC DNA]</scope>
    <source>
        <strain evidence="5 6">PS0</strain>
    </source>
</reference>
<proteinExistence type="predicted"/>
<evidence type="ECO:0000259" key="4">
    <source>
        <dbReference type="PROSITE" id="PS50956"/>
    </source>
</evidence>
<evidence type="ECO:0000313" key="6">
    <source>
        <dbReference type="Proteomes" id="UP000509478"/>
    </source>
</evidence>
<dbReference type="InterPro" id="IPR000485">
    <property type="entry name" value="AsnC-type_HTH_dom"/>
</dbReference>
<dbReference type="OrthoDB" id="33200at2157"/>